<evidence type="ECO:0000256" key="5">
    <source>
        <dbReference type="ARBA" id="ARBA00022842"/>
    </source>
</evidence>
<dbReference type="InterPro" id="IPR036206">
    <property type="entry name" value="ThiamineP_synth_sf"/>
</dbReference>
<evidence type="ECO:0000256" key="11">
    <source>
        <dbReference type="RuleBase" id="RU004253"/>
    </source>
</evidence>
<keyword evidence="3 10" id="KW-0808">Transferase</keyword>
<evidence type="ECO:0000256" key="7">
    <source>
        <dbReference type="ARBA" id="ARBA00047334"/>
    </source>
</evidence>
<evidence type="ECO:0000256" key="9">
    <source>
        <dbReference type="ARBA" id="ARBA00047883"/>
    </source>
</evidence>
<comment type="caution">
    <text evidence="13">The sequence shown here is derived from an EMBL/GenBank/DDBJ whole genome shotgun (WGS) entry which is preliminary data.</text>
</comment>
<keyword evidence="6 10" id="KW-0784">Thiamine biosynthesis</keyword>
<dbReference type="Gene3D" id="3.20.20.70">
    <property type="entry name" value="Aldolase class I"/>
    <property type="match status" value="1"/>
</dbReference>
<dbReference type="NCBIfam" id="NF000734">
    <property type="entry name" value="PRK00043.1-5"/>
    <property type="match status" value="1"/>
</dbReference>
<dbReference type="PANTHER" id="PTHR20857">
    <property type="entry name" value="THIAMINE-PHOSPHATE PYROPHOSPHORYLASE"/>
    <property type="match status" value="1"/>
</dbReference>
<comment type="pathway">
    <text evidence="2 11">Cofactor biosynthesis; thiamine diphosphate biosynthesis; thiamine phosphate from 4-amino-2-methyl-5-diphosphomethylpyrimidine and 4-methyl-5-(2-phosphoethyl)-thiazole: step 1/1.</text>
</comment>
<organism evidence="13 14">
    <name type="scientific">Steroidobacter gossypii</name>
    <dbReference type="NCBI Taxonomy" id="2805490"/>
    <lineage>
        <taxon>Bacteria</taxon>
        <taxon>Pseudomonadati</taxon>
        <taxon>Pseudomonadota</taxon>
        <taxon>Gammaproteobacteria</taxon>
        <taxon>Steroidobacterales</taxon>
        <taxon>Steroidobacteraceae</taxon>
        <taxon>Steroidobacter</taxon>
    </lineage>
</organism>
<comment type="cofactor">
    <cofactor evidence="1">
        <name>Mg(2+)</name>
        <dbReference type="ChEBI" id="CHEBI:18420"/>
    </cofactor>
</comment>
<feature type="domain" description="Thiamine phosphate synthase/TenI" evidence="12">
    <location>
        <begin position="12"/>
        <end position="180"/>
    </location>
</feature>
<dbReference type="RefSeq" id="WP_203166660.1">
    <property type="nucleotide sequence ID" value="NZ_JAEVLS010000002.1"/>
</dbReference>
<comment type="catalytic activity">
    <reaction evidence="9 10">
        <text>2-[(2R,5Z)-2-carboxy-4-methylthiazol-5(2H)-ylidene]ethyl phosphate + 4-amino-2-methyl-5-(diphosphooxymethyl)pyrimidine + 2 H(+) = thiamine phosphate + CO2 + diphosphate</text>
        <dbReference type="Rhea" id="RHEA:47844"/>
        <dbReference type="ChEBI" id="CHEBI:15378"/>
        <dbReference type="ChEBI" id="CHEBI:16526"/>
        <dbReference type="ChEBI" id="CHEBI:33019"/>
        <dbReference type="ChEBI" id="CHEBI:37575"/>
        <dbReference type="ChEBI" id="CHEBI:57841"/>
        <dbReference type="ChEBI" id="CHEBI:62899"/>
        <dbReference type="EC" id="2.5.1.3"/>
    </reaction>
</comment>
<evidence type="ECO:0000256" key="8">
    <source>
        <dbReference type="ARBA" id="ARBA00047851"/>
    </source>
</evidence>
<keyword evidence="5" id="KW-0460">Magnesium</keyword>
<evidence type="ECO:0000313" key="13">
    <source>
        <dbReference type="EMBL" id="MBM0104666.1"/>
    </source>
</evidence>
<comment type="similarity">
    <text evidence="10">Belongs to the thiamine-phosphate synthase family.</text>
</comment>
<protein>
    <recommendedName>
        <fullName evidence="10">Thiamine-phosphate synthase</fullName>
        <ecNumber evidence="10">2.5.1.3</ecNumber>
    </recommendedName>
    <alternativeName>
        <fullName evidence="10">Thiamine-phosphate pyrophosphorylase</fullName>
    </alternativeName>
</protein>
<proteinExistence type="inferred from homology"/>
<evidence type="ECO:0000256" key="4">
    <source>
        <dbReference type="ARBA" id="ARBA00022723"/>
    </source>
</evidence>
<evidence type="ECO:0000256" key="2">
    <source>
        <dbReference type="ARBA" id="ARBA00005165"/>
    </source>
</evidence>
<dbReference type="InterPro" id="IPR034291">
    <property type="entry name" value="TMP_synthase"/>
</dbReference>
<sequence>MKLDPFYLIVDDIAWLPRLLPVGVRLVQLRIKERTEAEVRRQVLLGKQLCQQAGACLIVNDYWRIALDAGCDFVHLGQSDLDDADVPALQRAGVRVGISTHSHAELDRALSFNPDYVALGPIYPTTLKVMPWAPQGLARIAEWKRRIAPLPLVAIGGLTVERVPDVFEAGADSAAVVSDVLRNPSPESRAQQWIIATRAALALQAER</sequence>
<dbReference type="CDD" id="cd00564">
    <property type="entry name" value="TMP_TenI"/>
    <property type="match status" value="1"/>
</dbReference>
<dbReference type="NCBIfam" id="TIGR00693">
    <property type="entry name" value="thiE"/>
    <property type="match status" value="1"/>
</dbReference>
<evidence type="ECO:0000256" key="1">
    <source>
        <dbReference type="ARBA" id="ARBA00001946"/>
    </source>
</evidence>
<dbReference type="Pfam" id="PF02581">
    <property type="entry name" value="TMP-TENI"/>
    <property type="match status" value="1"/>
</dbReference>
<comment type="catalytic activity">
    <reaction evidence="8 10">
        <text>2-(2-carboxy-4-methylthiazol-5-yl)ethyl phosphate + 4-amino-2-methyl-5-(diphosphooxymethyl)pyrimidine + 2 H(+) = thiamine phosphate + CO2 + diphosphate</text>
        <dbReference type="Rhea" id="RHEA:47848"/>
        <dbReference type="ChEBI" id="CHEBI:15378"/>
        <dbReference type="ChEBI" id="CHEBI:16526"/>
        <dbReference type="ChEBI" id="CHEBI:33019"/>
        <dbReference type="ChEBI" id="CHEBI:37575"/>
        <dbReference type="ChEBI" id="CHEBI:57841"/>
        <dbReference type="ChEBI" id="CHEBI:62890"/>
        <dbReference type="EC" id="2.5.1.3"/>
    </reaction>
</comment>
<dbReference type="SUPFAM" id="SSF51391">
    <property type="entry name" value="Thiamin phosphate synthase"/>
    <property type="match status" value="1"/>
</dbReference>
<evidence type="ECO:0000256" key="3">
    <source>
        <dbReference type="ARBA" id="ARBA00022679"/>
    </source>
</evidence>
<reference evidence="13 14" key="1">
    <citation type="journal article" date="2021" name="Int. J. Syst. Evol. Microbiol.">
        <title>Steroidobacter gossypii sp. nov., isolated from soil of cotton cropping field.</title>
        <authorList>
            <person name="Huang R."/>
            <person name="Yang S."/>
            <person name="Zhen C."/>
            <person name="Liu W."/>
        </authorList>
    </citation>
    <scope>NUCLEOTIDE SEQUENCE [LARGE SCALE GENOMIC DNA]</scope>
    <source>
        <strain evidence="13 14">S1-65</strain>
    </source>
</reference>
<evidence type="ECO:0000313" key="14">
    <source>
        <dbReference type="Proteomes" id="UP000661077"/>
    </source>
</evidence>
<dbReference type="EC" id="2.5.1.3" evidence="10"/>
<dbReference type="EMBL" id="JAEVLS010000002">
    <property type="protein sequence ID" value="MBM0104666.1"/>
    <property type="molecule type" value="Genomic_DNA"/>
</dbReference>
<dbReference type="GO" id="GO:0004789">
    <property type="term" value="F:thiamine-phosphate diphosphorylase activity"/>
    <property type="evidence" value="ECO:0007669"/>
    <property type="project" value="UniProtKB-EC"/>
</dbReference>
<comment type="catalytic activity">
    <reaction evidence="7 10">
        <text>4-methyl-5-(2-phosphooxyethyl)-thiazole + 4-amino-2-methyl-5-(diphosphooxymethyl)pyrimidine + H(+) = thiamine phosphate + diphosphate</text>
        <dbReference type="Rhea" id="RHEA:22328"/>
        <dbReference type="ChEBI" id="CHEBI:15378"/>
        <dbReference type="ChEBI" id="CHEBI:33019"/>
        <dbReference type="ChEBI" id="CHEBI:37575"/>
        <dbReference type="ChEBI" id="CHEBI:57841"/>
        <dbReference type="ChEBI" id="CHEBI:58296"/>
        <dbReference type="EC" id="2.5.1.3"/>
    </reaction>
</comment>
<accession>A0ABS1WUK8</accession>
<evidence type="ECO:0000256" key="6">
    <source>
        <dbReference type="ARBA" id="ARBA00022977"/>
    </source>
</evidence>
<evidence type="ECO:0000256" key="10">
    <source>
        <dbReference type="RuleBase" id="RU003826"/>
    </source>
</evidence>
<dbReference type="Proteomes" id="UP000661077">
    <property type="component" value="Unassembled WGS sequence"/>
</dbReference>
<dbReference type="InterPro" id="IPR022998">
    <property type="entry name" value="ThiamineP_synth_TenI"/>
</dbReference>
<name>A0ABS1WUK8_9GAMM</name>
<keyword evidence="4" id="KW-0479">Metal-binding</keyword>
<dbReference type="InterPro" id="IPR013785">
    <property type="entry name" value="Aldolase_TIM"/>
</dbReference>
<keyword evidence="14" id="KW-1185">Reference proteome</keyword>
<evidence type="ECO:0000259" key="12">
    <source>
        <dbReference type="Pfam" id="PF02581"/>
    </source>
</evidence>
<dbReference type="PANTHER" id="PTHR20857:SF15">
    <property type="entry name" value="THIAMINE-PHOSPHATE SYNTHASE"/>
    <property type="match status" value="1"/>
</dbReference>
<gene>
    <name evidence="13" type="ORF">JM946_07905</name>
</gene>